<dbReference type="AlphaFoldDB" id="A0A6N1X451"/>
<evidence type="ECO:0000313" key="6">
    <source>
        <dbReference type="EMBL" id="QKV52555.1"/>
    </source>
</evidence>
<dbReference type="EMBL" id="CP054840">
    <property type="protein sequence ID" value="QKV52555.1"/>
    <property type="molecule type" value="Genomic_DNA"/>
</dbReference>
<dbReference type="CDD" id="cd01920">
    <property type="entry name" value="cyclophilin_EcCYP_like"/>
    <property type="match status" value="1"/>
</dbReference>
<feature type="chain" id="PRO_5027140412" description="Peptidyl-prolyl cis-trans isomerase" evidence="4">
    <location>
        <begin position="29"/>
        <end position="194"/>
    </location>
</feature>
<dbReference type="PROSITE" id="PS50072">
    <property type="entry name" value="CSA_PPIASE_2"/>
    <property type="match status" value="1"/>
</dbReference>
<dbReference type="SUPFAM" id="SSF50891">
    <property type="entry name" value="Cyclophilin-like"/>
    <property type="match status" value="1"/>
</dbReference>
<dbReference type="InterPro" id="IPR044665">
    <property type="entry name" value="E_coli_cyclophilin_A-like"/>
</dbReference>
<proteinExistence type="inferred from homology"/>
<dbReference type="GO" id="GO:0006457">
    <property type="term" value="P:protein folding"/>
    <property type="evidence" value="ECO:0007669"/>
    <property type="project" value="InterPro"/>
</dbReference>
<accession>A0A6N1X451</accession>
<dbReference type="InterPro" id="IPR002130">
    <property type="entry name" value="Cyclophilin-type_PPIase_dom"/>
</dbReference>
<evidence type="ECO:0000259" key="5">
    <source>
        <dbReference type="PROSITE" id="PS50072"/>
    </source>
</evidence>
<reference evidence="6 7" key="1">
    <citation type="submission" date="2020-06" db="EMBL/GenBank/DDBJ databases">
        <title>Acidovorax antarctica sp. nov., isolated from Corinth ice sheet soil, Antarctic Fields Peninsula.</title>
        <authorList>
            <person name="Xu Q."/>
            <person name="Peng F."/>
        </authorList>
    </citation>
    <scope>NUCLEOTIDE SEQUENCE [LARGE SCALE GENOMIC DNA]</scope>
    <source>
        <strain evidence="6 7">16-35-5</strain>
    </source>
</reference>
<comment type="similarity">
    <text evidence="1 4">Belongs to the cyclophilin-type PPIase family.</text>
</comment>
<dbReference type="InterPro" id="IPR029000">
    <property type="entry name" value="Cyclophilin-like_dom_sf"/>
</dbReference>
<dbReference type="InterPro" id="IPR020892">
    <property type="entry name" value="Cyclophilin-type_PPIase_CS"/>
</dbReference>
<dbReference type="RefSeq" id="WP_175503435.1">
    <property type="nucleotide sequence ID" value="NZ_CAURQT010000018.1"/>
</dbReference>
<organism evidence="6 7">
    <name type="scientific">Comamonas antarctica</name>
    <dbReference type="NCBI Taxonomy" id="2743470"/>
    <lineage>
        <taxon>Bacteria</taxon>
        <taxon>Pseudomonadati</taxon>
        <taxon>Pseudomonadota</taxon>
        <taxon>Betaproteobacteria</taxon>
        <taxon>Burkholderiales</taxon>
        <taxon>Comamonadaceae</taxon>
        <taxon>Comamonas</taxon>
    </lineage>
</organism>
<feature type="domain" description="PPIase cyclophilin-type" evidence="5">
    <location>
        <begin position="41"/>
        <end position="192"/>
    </location>
</feature>
<dbReference type="Gene3D" id="2.40.100.10">
    <property type="entry name" value="Cyclophilin-like"/>
    <property type="match status" value="1"/>
</dbReference>
<keyword evidence="3 4" id="KW-0413">Isomerase</keyword>
<dbReference type="Pfam" id="PF00160">
    <property type="entry name" value="Pro_isomerase"/>
    <property type="match status" value="1"/>
</dbReference>
<protein>
    <recommendedName>
        <fullName evidence="4">Peptidyl-prolyl cis-trans isomerase</fullName>
        <shortName evidence="4">PPIase</shortName>
        <ecNumber evidence="4">5.2.1.8</ecNumber>
    </recommendedName>
</protein>
<comment type="catalytic activity">
    <reaction evidence="4">
        <text>[protein]-peptidylproline (omega=180) = [protein]-peptidylproline (omega=0)</text>
        <dbReference type="Rhea" id="RHEA:16237"/>
        <dbReference type="Rhea" id="RHEA-COMP:10747"/>
        <dbReference type="Rhea" id="RHEA-COMP:10748"/>
        <dbReference type="ChEBI" id="CHEBI:83833"/>
        <dbReference type="ChEBI" id="CHEBI:83834"/>
        <dbReference type="EC" id="5.2.1.8"/>
    </reaction>
</comment>
<feature type="signal peptide" evidence="4">
    <location>
        <begin position="1"/>
        <end position="28"/>
    </location>
</feature>
<keyword evidence="2 4" id="KW-0697">Rotamase</keyword>
<keyword evidence="4" id="KW-0732">Signal</keyword>
<evidence type="ECO:0000256" key="3">
    <source>
        <dbReference type="ARBA" id="ARBA00023235"/>
    </source>
</evidence>
<evidence type="ECO:0000256" key="2">
    <source>
        <dbReference type="ARBA" id="ARBA00023110"/>
    </source>
</evidence>
<evidence type="ECO:0000313" key="7">
    <source>
        <dbReference type="Proteomes" id="UP000509579"/>
    </source>
</evidence>
<dbReference type="Proteomes" id="UP000509579">
    <property type="component" value="Chromosome"/>
</dbReference>
<dbReference type="PANTHER" id="PTHR43246">
    <property type="entry name" value="PEPTIDYL-PROLYL CIS-TRANS ISOMERASE CYP38, CHLOROPLASTIC"/>
    <property type="match status" value="1"/>
</dbReference>
<dbReference type="KEGG" id="aant:HUK68_06315"/>
<name>A0A6N1X451_9BURK</name>
<gene>
    <name evidence="6" type="ORF">HUK68_06315</name>
</gene>
<dbReference type="EC" id="5.2.1.8" evidence="4"/>
<sequence length="194" mass="20408">MISRRTSSFALAGLALCGGLLSATGAAAQASPQVELKTSQGAIVLQLDAAKAPKTVANFLQYVNSKHYDGTVFHRVMDGFMIQGGGFTADMQQKPTQPPIPLEANNGLKNDKYTVAMARTANPNSATAQFFINVADNASLNAPQPDGHGYAVFGKVVRGTEVVDKIRAVATGNRGMHQNVPTTPVTILSARVLP</sequence>
<dbReference type="GO" id="GO:0003755">
    <property type="term" value="F:peptidyl-prolyl cis-trans isomerase activity"/>
    <property type="evidence" value="ECO:0007669"/>
    <property type="project" value="UniProtKB-UniRule"/>
</dbReference>
<comment type="function">
    <text evidence="4">PPIases accelerate the folding of proteins. It catalyzes the cis-trans isomerization of proline imidic peptide bonds in oligopeptides.</text>
</comment>
<dbReference type="PROSITE" id="PS00170">
    <property type="entry name" value="CSA_PPIASE_1"/>
    <property type="match status" value="1"/>
</dbReference>
<evidence type="ECO:0000256" key="1">
    <source>
        <dbReference type="ARBA" id="ARBA00007365"/>
    </source>
</evidence>
<dbReference type="PRINTS" id="PR00153">
    <property type="entry name" value="CSAPPISMRASE"/>
</dbReference>
<keyword evidence="7" id="KW-1185">Reference proteome</keyword>
<evidence type="ECO:0000256" key="4">
    <source>
        <dbReference type="RuleBase" id="RU363019"/>
    </source>
</evidence>